<feature type="compositionally biased region" description="Low complexity" evidence="1">
    <location>
        <begin position="538"/>
        <end position="554"/>
    </location>
</feature>
<gene>
    <name evidence="3" type="ORF">C7C46_26995</name>
</gene>
<reference evidence="3 4" key="1">
    <citation type="submission" date="2018-03" db="EMBL/GenBank/DDBJ databases">
        <title>Bioinformatic expansion and discovery of thiopeptide antibiotics.</title>
        <authorList>
            <person name="Schwalen C.J."/>
            <person name="Hudson G.A."/>
            <person name="Mitchell D.A."/>
        </authorList>
    </citation>
    <scope>NUCLEOTIDE SEQUENCE [LARGE SCALE GENOMIC DNA]</scope>
    <source>
        <strain evidence="3 4">ATCC 21389</strain>
    </source>
</reference>
<evidence type="ECO:0000313" key="4">
    <source>
        <dbReference type="Proteomes" id="UP000248039"/>
    </source>
</evidence>
<protein>
    <recommendedName>
        <fullName evidence="2">MobA/VirD2-like nuclease domain-containing protein</fullName>
    </recommendedName>
</protein>
<evidence type="ECO:0000256" key="1">
    <source>
        <dbReference type="SAM" id="MobiDB-lite"/>
    </source>
</evidence>
<dbReference type="AlphaFoldDB" id="A0A2V4MVK5"/>
<dbReference type="OrthoDB" id="4382201at2"/>
<organism evidence="3 4">
    <name type="scientific">Streptomyces tateyamensis</name>
    <dbReference type="NCBI Taxonomy" id="565073"/>
    <lineage>
        <taxon>Bacteria</taxon>
        <taxon>Bacillati</taxon>
        <taxon>Actinomycetota</taxon>
        <taxon>Actinomycetes</taxon>
        <taxon>Kitasatosporales</taxon>
        <taxon>Streptomycetaceae</taxon>
        <taxon>Streptomyces</taxon>
    </lineage>
</organism>
<feature type="region of interest" description="Disordered" evidence="1">
    <location>
        <begin position="280"/>
        <end position="305"/>
    </location>
</feature>
<keyword evidence="4" id="KW-1185">Reference proteome</keyword>
<dbReference type="InterPro" id="IPR005094">
    <property type="entry name" value="Endonuclease_MobA/VirD2"/>
</dbReference>
<name>A0A2V4MVK5_9ACTN</name>
<proteinExistence type="predicted"/>
<sequence>MISKPRPGSKTIGALAYLYGPGKANEHTDPHIVASWDGFTPDPGRDPGVTLTQLRDALDLHVVQYGKSVKQHVYHRPVRADPGDRILSDEEWGEIARRLVAAAGIAPAGDPDGCRWIAVRHADDHIHILATTVRADLTQANLWKDQYRVEDELTKIEHQYGLRSLADTRTREYRAAIPKRPTGAELRKAERLGLGEPQRVSLRNAVRQALAGAADEQEFIARLAAQGVLFDVRRAPSGDATGYKFALPGDVGGSGPLWFSGGKLAADLSRGRILARFAAGIDRPEHHSPQSRPASGRRQASSTVDRALTTLTDTDSGDDGRAAATISGAVEVLDALAATSTTLTRKESLQAARALERTGIAHTRAARSDLRAMRSAARAILQDGSATGGGEEGAAAATILSSLLLLAILIAKWHAARGHEHQADAARAAAQHLRTAYARHAAAPLAILDAEGRRLAQPVQDQQAETVRRALPADQATRLLAEDGWTALAATLAEAEAAGHDPEALLAQASSRRELATADSATAVLTWRIRRDAGLPPAAAKRNARAGAARARTATTDRSRPTTTVPAVQDQPVASPILRPRR</sequence>
<dbReference type="EMBL" id="PYBW01000113">
    <property type="protein sequence ID" value="PYC71034.1"/>
    <property type="molecule type" value="Genomic_DNA"/>
</dbReference>
<feature type="region of interest" description="Disordered" evidence="1">
    <location>
        <begin position="536"/>
        <end position="582"/>
    </location>
</feature>
<evidence type="ECO:0000259" key="2">
    <source>
        <dbReference type="Pfam" id="PF03432"/>
    </source>
</evidence>
<dbReference type="RefSeq" id="WP_110672545.1">
    <property type="nucleotide sequence ID" value="NZ_PYBW01000113.1"/>
</dbReference>
<dbReference type="Pfam" id="PF03432">
    <property type="entry name" value="Relaxase"/>
    <property type="match status" value="1"/>
</dbReference>
<feature type="domain" description="MobA/VirD2-like nuclease" evidence="2">
    <location>
        <begin position="64"/>
        <end position="162"/>
    </location>
</feature>
<dbReference type="Proteomes" id="UP000248039">
    <property type="component" value="Unassembled WGS sequence"/>
</dbReference>
<comment type="caution">
    <text evidence="3">The sequence shown here is derived from an EMBL/GenBank/DDBJ whole genome shotgun (WGS) entry which is preliminary data.</text>
</comment>
<accession>A0A2V4MVK5</accession>
<feature type="compositionally biased region" description="Polar residues" evidence="1">
    <location>
        <begin position="290"/>
        <end position="304"/>
    </location>
</feature>
<evidence type="ECO:0000313" key="3">
    <source>
        <dbReference type="EMBL" id="PYC71034.1"/>
    </source>
</evidence>